<comment type="caution">
    <text evidence="2">The sequence shown here is derived from an EMBL/GenBank/DDBJ whole genome shotgun (WGS) entry which is preliminary data.</text>
</comment>
<organism evidence="2">
    <name type="scientific">marine sediment metagenome</name>
    <dbReference type="NCBI Taxonomy" id="412755"/>
    <lineage>
        <taxon>unclassified sequences</taxon>
        <taxon>metagenomes</taxon>
        <taxon>ecological metagenomes</taxon>
    </lineage>
</organism>
<feature type="region of interest" description="Disordered" evidence="1">
    <location>
        <begin position="1"/>
        <end position="27"/>
    </location>
</feature>
<accession>X1TBH0</accession>
<evidence type="ECO:0000313" key="2">
    <source>
        <dbReference type="EMBL" id="GAI84920.1"/>
    </source>
</evidence>
<protein>
    <submittedName>
        <fullName evidence="2">Uncharacterized protein</fullName>
    </submittedName>
</protein>
<sequence>SGTFFSGGTQHGKPTGRSVDVKGKDQATSSANIGGELYREVIQYPQDGYNLGDVPGGRCSRVTMTLIERPIIVTYDQDRPAPDIARYGLAGGLVPAPRVHAEGFEES</sequence>
<reference evidence="2" key="1">
    <citation type="journal article" date="2014" name="Front. Microbiol.">
        <title>High frequency of phylogenetically diverse reductive dehalogenase-homologous genes in deep subseafloor sedimentary metagenomes.</title>
        <authorList>
            <person name="Kawai M."/>
            <person name="Futagami T."/>
            <person name="Toyoda A."/>
            <person name="Takaki Y."/>
            <person name="Nishi S."/>
            <person name="Hori S."/>
            <person name="Arai W."/>
            <person name="Tsubouchi T."/>
            <person name="Morono Y."/>
            <person name="Uchiyama I."/>
            <person name="Ito T."/>
            <person name="Fujiyama A."/>
            <person name="Inagaki F."/>
            <person name="Takami H."/>
        </authorList>
    </citation>
    <scope>NUCLEOTIDE SEQUENCE</scope>
    <source>
        <strain evidence="2">Expedition CK06-06</strain>
    </source>
</reference>
<name>X1TBH0_9ZZZZ</name>
<gene>
    <name evidence="2" type="ORF">S12H4_14912</name>
</gene>
<evidence type="ECO:0000256" key="1">
    <source>
        <dbReference type="SAM" id="MobiDB-lite"/>
    </source>
</evidence>
<proteinExistence type="predicted"/>
<dbReference type="AlphaFoldDB" id="X1TBH0"/>
<feature type="non-terminal residue" evidence="2">
    <location>
        <position position="1"/>
    </location>
</feature>
<dbReference type="EMBL" id="BARW01007132">
    <property type="protein sequence ID" value="GAI84920.1"/>
    <property type="molecule type" value="Genomic_DNA"/>
</dbReference>